<name>G5KD29_9STRE</name>
<dbReference type="EMBL" id="AEUZ02000001">
    <property type="protein sequence ID" value="EHJ55683.1"/>
    <property type="molecule type" value="Genomic_DNA"/>
</dbReference>
<accession>G5KD29</accession>
<evidence type="ECO:0000313" key="2">
    <source>
        <dbReference type="Proteomes" id="UP000005388"/>
    </source>
</evidence>
<proteinExistence type="predicted"/>
<organism evidence="1 2">
    <name type="scientific">Streptococcus urinalis 2285-97</name>
    <dbReference type="NCBI Taxonomy" id="764291"/>
    <lineage>
        <taxon>Bacteria</taxon>
        <taxon>Bacillati</taxon>
        <taxon>Bacillota</taxon>
        <taxon>Bacilli</taxon>
        <taxon>Lactobacillales</taxon>
        <taxon>Streptococcaceae</taxon>
        <taxon>Streptococcus</taxon>
    </lineage>
</organism>
<dbReference type="AlphaFoldDB" id="G5KD29"/>
<sequence length="52" mass="5711">MASQKNRKKELKLGLKRQGIIGQENPKVVTIDNNADVTSLQKDSATVSISEK</sequence>
<reference evidence="1 2" key="1">
    <citation type="journal article" date="2014" name="Int. J. Syst. Evol. Microbiol.">
        <title>Phylogenomics and the dynamic genome evolution of the genus Streptococcus.</title>
        <authorList>
            <consortium name="The Broad Institute Genome Sequencing Platform"/>
            <person name="Richards V.P."/>
            <person name="Palmer S.R."/>
            <person name="Pavinski Bitar P.D."/>
            <person name="Qin X."/>
            <person name="Weinstock G.M."/>
            <person name="Highlander S.K."/>
            <person name="Town C.D."/>
            <person name="Burne R.A."/>
            <person name="Stanhope M.J."/>
        </authorList>
    </citation>
    <scope>NUCLEOTIDE SEQUENCE [LARGE SCALE GENOMIC DNA]</scope>
    <source>
        <strain evidence="1 2">2285-97</strain>
    </source>
</reference>
<keyword evidence="2" id="KW-1185">Reference proteome</keyword>
<gene>
    <name evidence="1" type="ORF">STRUR_0548</name>
</gene>
<evidence type="ECO:0000313" key="1">
    <source>
        <dbReference type="EMBL" id="EHJ55683.1"/>
    </source>
</evidence>
<dbReference type="Proteomes" id="UP000005388">
    <property type="component" value="Unassembled WGS sequence"/>
</dbReference>
<protein>
    <submittedName>
        <fullName evidence="1">Uncharacterized protein</fullName>
    </submittedName>
</protein>
<dbReference type="STRING" id="764291.STRUR_0548"/>
<dbReference type="RefSeq" id="WP_006738476.1">
    <property type="nucleotide sequence ID" value="NZ_AEUZ02000001.1"/>
</dbReference>
<comment type="caution">
    <text evidence="1">The sequence shown here is derived from an EMBL/GenBank/DDBJ whole genome shotgun (WGS) entry which is preliminary data.</text>
</comment>